<evidence type="ECO:0000313" key="1">
    <source>
        <dbReference type="EMBL" id="KAA6352746.1"/>
    </source>
</evidence>
<sequence>PALGPVGGMITKGINLGSSAIDVIGGNYNMGTFNTDYLVQDDVAVCTYIPFPNHTVDKGGYVIITHSNGLIACKSTTNTYIQTATATWFK</sequence>
<proteinExistence type="predicted"/>
<gene>
    <name evidence="1" type="ORF">EZS28_051726</name>
</gene>
<feature type="non-terminal residue" evidence="1">
    <location>
        <position position="1"/>
    </location>
</feature>
<protein>
    <submittedName>
        <fullName evidence="1">Uncharacterized protein</fullName>
    </submittedName>
</protein>
<dbReference type="EMBL" id="SNRW01039385">
    <property type="protein sequence ID" value="KAA6352746.1"/>
    <property type="molecule type" value="Genomic_DNA"/>
</dbReference>
<dbReference type="AlphaFoldDB" id="A0A5J4T2U0"/>
<reference evidence="1 2" key="1">
    <citation type="submission" date="2019-03" db="EMBL/GenBank/DDBJ databases">
        <title>Single cell metagenomics reveals metabolic interactions within the superorganism composed of flagellate Streblomastix strix and complex community of Bacteroidetes bacteria on its surface.</title>
        <authorList>
            <person name="Treitli S.C."/>
            <person name="Kolisko M."/>
            <person name="Husnik F."/>
            <person name="Keeling P."/>
            <person name="Hampl V."/>
        </authorList>
    </citation>
    <scope>NUCLEOTIDE SEQUENCE [LARGE SCALE GENOMIC DNA]</scope>
    <source>
        <strain evidence="1">ST1C</strain>
    </source>
</reference>
<dbReference type="Proteomes" id="UP000324800">
    <property type="component" value="Unassembled WGS sequence"/>
</dbReference>
<evidence type="ECO:0000313" key="2">
    <source>
        <dbReference type="Proteomes" id="UP000324800"/>
    </source>
</evidence>
<comment type="caution">
    <text evidence="1">The sequence shown here is derived from an EMBL/GenBank/DDBJ whole genome shotgun (WGS) entry which is preliminary data.</text>
</comment>
<name>A0A5J4T2U0_9EUKA</name>
<organism evidence="1 2">
    <name type="scientific">Streblomastix strix</name>
    <dbReference type="NCBI Taxonomy" id="222440"/>
    <lineage>
        <taxon>Eukaryota</taxon>
        <taxon>Metamonada</taxon>
        <taxon>Preaxostyla</taxon>
        <taxon>Oxymonadida</taxon>
        <taxon>Streblomastigidae</taxon>
        <taxon>Streblomastix</taxon>
    </lineage>
</organism>
<accession>A0A5J4T2U0</accession>